<dbReference type="FunFam" id="2.60.300.12:FF:000013">
    <property type="entry name" value="Iron-sulfur assembly protein 2"/>
    <property type="match status" value="1"/>
</dbReference>
<dbReference type="STRING" id="1664694.A0A0N1HRU7"/>
<evidence type="ECO:0000313" key="4">
    <source>
        <dbReference type="EMBL" id="KPI41143.1"/>
    </source>
</evidence>
<dbReference type="Pfam" id="PF01521">
    <property type="entry name" value="Fe-S_biosyn"/>
    <property type="match status" value="1"/>
</dbReference>
<dbReference type="GO" id="GO:0051537">
    <property type="term" value="F:2 iron, 2 sulfur cluster binding"/>
    <property type="evidence" value="ECO:0007669"/>
    <property type="project" value="TreeGrafter"/>
</dbReference>
<evidence type="ECO:0000256" key="2">
    <source>
        <dbReference type="SAM" id="MobiDB-lite"/>
    </source>
</evidence>
<dbReference type="Proteomes" id="UP000038010">
    <property type="component" value="Unassembled WGS sequence"/>
</dbReference>
<proteinExistence type="inferred from homology"/>
<dbReference type="VEuPathDB" id="FungiDB:AB675_8002"/>
<dbReference type="InterPro" id="IPR000361">
    <property type="entry name" value="ATAP_core_dom"/>
</dbReference>
<dbReference type="GeneID" id="28740295"/>
<dbReference type="PANTHER" id="PTHR43011:SF1">
    <property type="entry name" value="IRON-SULFUR CLUSTER ASSEMBLY 2 HOMOLOG, MITOCHONDRIAL"/>
    <property type="match status" value="1"/>
</dbReference>
<keyword evidence="5" id="KW-1185">Reference proteome</keyword>
<comment type="caution">
    <text evidence="4">The sequence shown here is derived from an EMBL/GenBank/DDBJ whole genome shotgun (WGS) entry which is preliminary data.</text>
</comment>
<dbReference type="SUPFAM" id="SSF89360">
    <property type="entry name" value="HesB-like domain"/>
    <property type="match status" value="1"/>
</dbReference>
<protein>
    <submittedName>
        <fullName evidence="4">Iron-sulfur assembly protein 2</fullName>
    </submittedName>
</protein>
<dbReference type="OrthoDB" id="1938621at2759"/>
<feature type="region of interest" description="Disordered" evidence="2">
    <location>
        <begin position="35"/>
        <end position="90"/>
    </location>
</feature>
<dbReference type="InterPro" id="IPR035903">
    <property type="entry name" value="HesB-like_dom_sf"/>
</dbReference>
<reference evidence="4 5" key="1">
    <citation type="submission" date="2015-06" db="EMBL/GenBank/DDBJ databases">
        <title>Draft genome of the ant-associated black yeast Phialophora attae CBS 131958.</title>
        <authorList>
            <person name="Moreno L.F."/>
            <person name="Stielow B.J."/>
            <person name="de Hoog S."/>
            <person name="Vicente V.A."/>
            <person name="Weiss V.A."/>
            <person name="de Vries M."/>
            <person name="Cruz L.M."/>
            <person name="Souza E.M."/>
        </authorList>
    </citation>
    <scope>NUCLEOTIDE SEQUENCE [LARGE SCALE GENOMIC DNA]</scope>
    <source>
        <strain evidence="4 5">CBS 131958</strain>
    </source>
</reference>
<dbReference type="AlphaFoldDB" id="A0A0N1HRU7"/>
<dbReference type="GO" id="GO:0016226">
    <property type="term" value="P:iron-sulfur cluster assembly"/>
    <property type="evidence" value="ECO:0007669"/>
    <property type="project" value="InterPro"/>
</dbReference>
<evidence type="ECO:0000259" key="3">
    <source>
        <dbReference type="Pfam" id="PF01521"/>
    </source>
</evidence>
<dbReference type="GO" id="GO:0005506">
    <property type="term" value="F:iron ion binding"/>
    <property type="evidence" value="ECO:0007669"/>
    <property type="project" value="TreeGrafter"/>
</dbReference>
<dbReference type="Gene3D" id="2.60.300.12">
    <property type="entry name" value="HesB-like domain"/>
    <property type="match status" value="1"/>
</dbReference>
<name>A0A0N1HRU7_9EURO</name>
<gene>
    <name evidence="4" type="ORF">AB675_8002</name>
</gene>
<feature type="compositionally biased region" description="Polar residues" evidence="2">
    <location>
        <begin position="63"/>
        <end position="80"/>
    </location>
</feature>
<evidence type="ECO:0000256" key="1">
    <source>
        <dbReference type="ARBA" id="ARBA00006718"/>
    </source>
</evidence>
<organism evidence="4 5">
    <name type="scientific">Cyphellophora attinorum</name>
    <dbReference type="NCBI Taxonomy" id="1664694"/>
    <lineage>
        <taxon>Eukaryota</taxon>
        <taxon>Fungi</taxon>
        <taxon>Dikarya</taxon>
        <taxon>Ascomycota</taxon>
        <taxon>Pezizomycotina</taxon>
        <taxon>Eurotiomycetes</taxon>
        <taxon>Chaetothyriomycetidae</taxon>
        <taxon>Chaetothyriales</taxon>
        <taxon>Cyphellophoraceae</taxon>
        <taxon>Cyphellophora</taxon>
    </lineage>
</organism>
<evidence type="ECO:0000313" key="5">
    <source>
        <dbReference type="Proteomes" id="UP000038010"/>
    </source>
</evidence>
<dbReference type="PANTHER" id="PTHR43011">
    <property type="entry name" value="IRON-SULFUR CLUSTER ASSEMBLY 2 HOMOLOG, MITOCHONDRIAL"/>
    <property type="match status" value="1"/>
</dbReference>
<dbReference type="GO" id="GO:0005739">
    <property type="term" value="C:mitochondrion"/>
    <property type="evidence" value="ECO:0007669"/>
    <property type="project" value="TreeGrafter"/>
</dbReference>
<dbReference type="EMBL" id="LFJN01000010">
    <property type="protein sequence ID" value="KPI41143.1"/>
    <property type="molecule type" value="Genomic_DNA"/>
</dbReference>
<comment type="similarity">
    <text evidence="1">Belongs to the HesB/IscA family.</text>
</comment>
<dbReference type="RefSeq" id="XP_018001106.1">
    <property type="nucleotide sequence ID" value="XM_018148415.1"/>
</dbReference>
<feature type="domain" description="Core" evidence="3">
    <location>
        <begin position="92"/>
        <end position="218"/>
    </location>
</feature>
<dbReference type="NCBIfam" id="TIGR00049">
    <property type="entry name" value="iron-sulfur cluster assembly accessory protein"/>
    <property type="match status" value="1"/>
</dbReference>
<dbReference type="InterPro" id="IPR016092">
    <property type="entry name" value="ATAP"/>
</dbReference>
<accession>A0A0N1HRU7</accession>
<sequence>MSLYVARHVVKAVRATPTAHEAAAFFFNSRRSVSTLDLSRHPTPRPSTRRVSTHSPESRQQSHRPFSSSLAGRATTTTIARNPRNDEDGQLMTINISTAAAARLKAITSTPQKRNTLATSPITPDSHLRVTVTSGGCHGFQYLMSLEPESKIDAEEDTVFVAATAEEGEGGKGRAEVVLDEPSLELLKGSTVDFVTELIGSQFKIVGNPRASSSCGCGTSFDIQ</sequence>
<dbReference type="GO" id="GO:0051539">
    <property type="term" value="F:4 iron, 4 sulfur cluster binding"/>
    <property type="evidence" value="ECO:0007669"/>
    <property type="project" value="TreeGrafter"/>
</dbReference>